<dbReference type="NCBIfam" id="TIGR00254">
    <property type="entry name" value="GGDEF"/>
    <property type="match status" value="1"/>
</dbReference>
<dbReference type="EMBL" id="CP017448">
    <property type="protein sequence ID" value="AOV16019.1"/>
    <property type="molecule type" value="Genomic_DNA"/>
</dbReference>
<dbReference type="SMART" id="SM00065">
    <property type="entry name" value="GAF"/>
    <property type="match status" value="1"/>
</dbReference>
<protein>
    <recommendedName>
        <fullName evidence="2">Diguanylate cyclase DosC</fullName>
    </recommendedName>
    <alternativeName>
        <fullName evidence="3">Direct oxygen-sensing cyclase</fullName>
    </alternativeName>
</protein>
<gene>
    <name evidence="6" type="ORF">BJI67_02070</name>
</gene>
<dbReference type="Gene3D" id="3.30.70.270">
    <property type="match status" value="1"/>
</dbReference>
<dbReference type="PROSITE" id="PS50883">
    <property type="entry name" value="EAL"/>
    <property type="match status" value="1"/>
</dbReference>
<dbReference type="GO" id="GO:0003824">
    <property type="term" value="F:catalytic activity"/>
    <property type="evidence" value="ECO:0007669"/>
    <property type="project" value="UniProtKB-ARBA"/>
</dbReference>
<dbReference type="InterPro" id="IPR043128">
    <property type="entry name" value="Rev_trsase/Diguanyl_cyclase"/>
</dbReference>
<comment type="cofactor">
    <cofactor evidence="1">
        <name>Mg(2+)</name>
        <dbReference type="ChEBI" id="CHEBI:18420"/>
    </cofactor>
</comment>
<accession>A0A1D8K4Y7</accession>
<dbReference type="GO" id="GO:0019825">
    <property type="term" value="F:oxygen binding"/>
    <property type="evidence" value="ECO:0007669"/>
    <property type="project" value="InterPro"/>
</dbReference>
<feature type="domain" description="EAL" evidence="4">
    <location>
        <begin position="698"/>
        <end position="952"/>
    </location>
</feature>
<dbReference type="PANTHER" id="PTHR44757">
    <property type="entry name" value="DIGUANYLATE CYCLASE DGCP"/>
    <property type="match status" value="1"/>
</dbReference>
<dbReference type="Pfam" id="PF00563">
    <property type="entry name" value="EAL"/>
    <property type="match status" value="1"/>
</dbReference>
<dbReference type="KEGG" id="aaeo:BJI67_02070"/>
<dbReference type="InterPro" id="IPR035919">
    <property type="entry name" value="EAL_sf"/>
</dbReference>
<evidence type="ECO:0000256" key="1">
    <source>
        <dbReference type="ARBA" id="ARBA00001946"/>
    </source>
</evidence>
<dbReference type="Pfam" id="PF00990">
    <property type="entry name" value="GGDEF"/>
    <property type="match status" value="1"/>
</dbReference>
<organism evidence="6 7">
    <name type="scientific">Acidihalobacter aeolianus</name>
    <dbReference type="NCBI Taxonomy" id="2792603"/>
    <lineage>
        <taxon>Bacteria</taxon>
        <taxon>Pseudomonadati</taxon>
        <taxon>Pseudomonadota</taxon>
        <taxon>Gammaproteobacteria</taxon>
        <taxon>Chromatiales</taxon>
        <taxon>Ectothiorhodospiraceae</taxon>
        <taxon>Acidihalobacter</taxon>
    </lineage>
</organism>
<dbReference type="Pfam" id="PF13185">
    <property type="entry name" value="GAF_2"/>
    <property type="match status" value="2"/>
</dbReference>
<dbReference type="InterPro" id="IPR012292">
    <property type="entry name" value="Globin/Proto"/>
</dbReference>
<dbReference type="CDD" id="cd01949">
    <property type="entry name" value="GGDEF"/>
    <property type="match status" value="1"/>
</dbReference>
<dbReference type="Gene3D" id="1.10.490.10">
    <property type="entry name" value="Globins"/>
    <property type="match status" value="1"/>
</dbReference>
<dbReference type="Gene3D" id="3.30.450.40">
    <property type="match status" value="2"/>
</dbReference>
<name>A0A1D8K4Y7_9GAMM</name>
<keyword evidence="7" id="KW-1185">Reference proteome</keyword>
<dbReference type="SUPFAM" id="SSF46458">
    <property type="entry name" value="Globin-like"/>
    <property type="match status" value="1"/>
</dbReference>
<sequence length="1057" mass="116862">MNNNIPSLDDEAAFFHQLARLLAKAQSTPALLADLSSLLAIWKVDSYWLGHVEADGRLLVDYTSNQEMAAYLEALDLPWNLGSWAQGPTAKAIRSGKPSYITDWEDADSSLPFLPAVRRHGWRSSATLPIGDGDRVYALSLYSRTPGAFGRHQSQTQLEELANFLGAVFARDAELEEEKRKLTRLAFHDPLTDLPNRAALDLRLEEAPARAERHEHLLAVALFDLDDFKPVNDLYGHAAGDALLIELASRLKSALRQNDFACRLGGDEFVLLIEDLEDLDDLEILLDRLHQALIAPVRLDEQTEVTVDMSMGLVLYPLCFDCSSDATGQLLRAADQALYQAKAQKGHRSRWWTLFDASSPMDGRVSVEQEQDDAQSLPAYGPAARQVLERAQGLLAAALPAVVESVYRLLAGQPEAGRVIGALSPEEQSHHRARLGEHLRRLLDPKLDERAHRDLALALGREHAVTGMRPEWMVGTYGLIVERLLAGLPASAALLSILVRRLSVDQQAQLEGQAEVEVEYENTLQHIDAVAAQVGSFDELAEGCIEALYKLPGVVSVTLGRPDPQGRFVFEFVAGEAFMDYLERVHAGLAPQIEVTPGELGQGPSARAWRSGRIEHGINYATAPGLAPWRDLACEIGVRSLVAVPLTSNSSPQAVLSLYCDRPNGFSGREQIRFLHQLQHHFALALRRFELEEKSVLAEPVRRQWRERLEHHDGLILHYQPLVDLKSGALIGVEALARLRAPDGGIVMPGRFLPSYGDRELRRLFERGLYLAFEALHRWEEQGLKLSVSLNLPAQGLNDSRYLGMVEQALAQQAIDPARLKLEVLESDENLDVPARDRTLAGLKALGVWLVEDDLGSGFSSLLRLDRLPFDGVKIDQALVRHYLQNPLRALAFILHLTRLAQDMGKRVTVEGLESQGMIEASAFLGADYGQGYAIARPMPAEKVPDWVAARPPVTAAEMPGTALGALAVYLENGGGTPYIADRNRFLNEDDRLQSFCLGNNSVQAYIHALDEQDAPLLIEACEQLASLAARGVLDDKFDQARESLMQRLIERARQEG</sequence>
<evidence type="ECO:0000313" key="7">
    <source>
        <dbReference type="Proteomes" id="UP000095342"/>
    </source>
</evidence>
<reference evidence="6 7" key="1">
    <citation type="submission" date="2016-09" db="EMBL/GenBank/DDBJ databases">
        <title>Acidihalobacter prosperus V6 (DSM14174).</title>
        <authorList>
            <person name="Khaleque H.N."/>
            <person name="Ramsay J.P."/>
            <person name="Murphy R.J.T."/>
            <person name="Kaksonen A.H."/>
            <person name="Boxall N.J."/>
            <person name="Watkin E.L.J."/>
        </authorList>
    </citation>
    <scope>NUCLEOTIDE SEQUENCE [LARGE SCALE GENOMIC DNA]</scope>
    <source>
        <strain evidence="6 7">V6</strain>
    </source>
</reference>
<dbReference type="InterPro" id="IPR003018">
    <property type="entry name" value="GAF"/>
</dbReference>
<evidence type="ECO:0000313" key="6">
    <source>
        <dbReference type="EMBL" id="AOV16019.1"/>
    </source>
</evidence>
<evidence type="ECO:0000259" key="4">
    <source>
        <dbReference type="PROSITE" id="PS50883"/>
    </source>
</evidence>
<dbReference type="SUPFAM" id="SSF55781">
    <property type="entry name" value="GAF domain-like"/>
    <property type="match status" value="2"/>
</dbReference>
<dbReference type="InterPro" id="IPR029016">
    <property type="entry name" value="GAF-like_dom_sf"/>
</dbReference>
<dbReference type="InterPro" id="IPR000160">
    <property type="entry name" value="GGDEF_dom"/>
</dbReference>
<dbReference type="RefSeq" id="WP_070071617.1">
    <property type="nucleotide sequence ID" value="NZ_CP017448.1"/>
</dbReference>
<dbReference type="InterPro" id="IPR044398">
    <property type="entry name" value="Globin-sensor_dom"/>
</dbReference>
<dbReference type="Proteomes" id="UP000095342">
    <property type="component" value="Chromosome"/>
</dbReference>
<dbReference type="Gene3D" id="3.20.20.450">
    <property type="entry name" value="EAL domain"/>
    <property type="match status" value="1"/>
</dbReference>
<dbReference type="PANTHER" id="PTHR44757:SF2">
    <property type="entry name" value="BIOFILM ARCHITECTURE MAINTENANCE PROTEIN MBAA"/>
    <property type="match status" value="1"/>
</dbReference>
<proteinExistence type="predicted"/>
<feature type="domain" description="GGDEF" evidence="5">
    <location>
        <begin position="216"/>
        <end position="357"/>
    </location>
</feature>
<dbReference type="CDD" id="cd01948">
    <property type="entry name" value="EAL"/>
    <property type="match status" value="1"/>
</dbReference>
<dbReference type="InterPro" id="IPR052155">
    <property type="entry name" value="Biofilm_reg_signaling"/>
</dbReference>
<dbReference type="InterPro" id="IPR009050">
    <property type="entry name" value="Globin-like_sf"/>
</dbReference>
<dbReference type="SUPFAM" id="SSF141868">
    <property type="entry name" value="EAL domain-like"/>
    <property type="match status" value="1"/>
</dbReference>
<dbReference type="GO" id="GO:0020037">
    <property type="term" value="F:heme binding"/>
    <property type="evidence" value="ECO:0007669"/>
    <property type="project" value="InterPro"/>
</dbReference>
<dbReference type="InterPro" id="IPR029787">
    <property type="entry name" value="Nucleotide_cyclase"/>
</dbReference>
<dbReference type="AlphaFoldDB" id="A0A1D8K4Y7"/>
<evidence type="ECO:0000256" key="2">
    <source>
        <dbReference type="ARBA" id="ARBA00015125"/>
    </source>
</evidence>
<dbReference type="SMART" id="SM00052">
    <property type="entry name" value="EAL"/>
    <property type="match status" value="1"/>
</dbReference>
<dbReference type="SUPFAM" id="SSF55073">
    <property type="entry name" value="Nucleotide cyclase"/>
    <property type="match status" value="1"/>
</dbReference>
<dbReference type="SMART" id="SM00267">
    <property type="entry name" value="GGDEF"/>
    <property type="match status" value="1"/>
</dbReference>
<evidence type="ECO:0000259" key="5">
    <source>
        <dbReference type="PROSITE" id="PS50887"/>
    </source>
</evidence>
<evidence type="ECO:0000256" key="3">
    <source>
        <dbReference type="ARBA" id="ARBA00029839"/>
    </source>
</evidence>
<dbReference type="PROSITE" id="PS50887">
    <property type="entry name" value="GGDEF"/>
    <property type="match status" value="1"/>
</dbReference>
<dbReference type="InterPro" id="IPR001633">
    <property type="entry name" value="EAL_dom"/>
</dbReference>
<dbReference type="FunFam" id="3.30.70.270:FF:000001">
    <property type="entry name" value="Diguanylate cyclase domain protein"/>
    <property type="match status" value="1"/>
</dbReference>
<dbReference type="Pfam" id="PF11563">
    <property type="entry name" value="Protoglobin"/>
    <property type="match status" value="1"/>
</dbReference>